<evidence type="ECO:0000256" key="7">
    <source>
        <dbReference type="ARBA" id="ARBA00022912"/>
    </source>
</evidence>
<comment type="similarity">
    <text evidence="3 10">Belongs to the PP2C family.</text>
</comment>
<evidence type="ECO:0000256" key="11">
    <source>
        <dbReference type="SAM" id="MobiDB-lite"/>
    </source>
</evidence>
<evidence type="ECO:0000256" key="5">
    <source>
        <dbReference type="ARBA" id="ARBA00022723"/>
    </source>
</evidence>
<keyword evidence="5" id="KW-0479">Metal-binding</keyword>
<evidence type="ECO:0000256" key="3">
    <source>
        <dbReference type="ARBA" id="ARBA00006702"/>
    </source>
</evidence>
<dbReference type="InterPro" id="IPR036457">
    <property type="entry name" value="PPM-type-like_dom_sf"/>
</dbReference>
<evidence type="ECO:0000256" key="8">
    <source>
        <dbReference type="ARBA" id="ARBA00023211"/>
    </source>
</evidence>
<evidence type="ECO:0000313" key="13">
    <source>
        <dbReference type="EMBL" id="KAJ3214394.1"/>
    </source>
</evidence>
<organism evidence="13 14">
    <name type="scientific">Clydaea vesicula</name>
    <dbReference type="NCBI Taxonomy" id="447962"/>
    <lineage>
        <taxon>Eukaryota</taxon>
        <taxon>Fungi</taxon>
        <taxon>Fungi incertae sedis</taxon>
        <taxon>Chytridiomycota</taxon>
        <taxon>Chytridiomycota incertae sedis</taxon>
        <taxon>Chytridiomycetes</taxon>
        <taxon>Lobulomycetales</taxon>
        <taxon>Lobulomycetaceae</taxon>
        <taxon>Clydaea</taxon>
    </lineage>
</organism>
<comment type="cofactor">
    <cofactor evidence="1">
        <name>Mn(2+)</name>
        <dbReference type="ChEBI" id="CHEBI:29035"/>
    </cofactor>
</comment>
<name>A0AAD5TX26_9FUNG</name>
<dbReference type="Proteomes" id="UP001211065">
    <property type="component" value="Unassembled WGS sequence"/>
</dbReference>
<dbReference type="InterPro" id="IPR001932">
    <property type="entry name" value="PPM-type_phosphatase-like_dom"/>
</dbReference>
<dbReference type="PANTHER" id="PTHR13832">
    <property type="entry name" value="PROTEIN PHOSPHATASE 2C"/>
    <property type="match status" value="1"/>
</dbReference>
<dbReference type="AlphaFoldDB" id="A0AAD5TX26"/>
<evidence type="ECO:0000259" key="12">
    <source>
        <dbReference type="PROSITE" id="PS51746"/>
    </source>
</evidence>
<dbReference type="EC" id="3.1.3.16" evidence="4"/>
<feature type="compositionally biased region" description="Polar residues" evidence="11">
    <location>
        <begin position="1"/>
        <end position="12"/>
    </location>
</feature>
<dbReference type="FunFam" id="3.60.40.10:FF:000016">
    <property type="entry name" value="Protein phosphatase 2C"/>
    <property type="match status" value="1"/>
</dbReference>
<evidence type="ECO:0000256" key="4">
    <source>
        <dbReference type="ARBA" id="ARBA00013081"/>
    </source>
</evidence>
<proteinExistence type="inferred from homology"/>
<feature type="domain" description="PPM-type phosphatase" evidence="12">
    <location>
        <begin position="23"/>
        <end position="298"/>
    </location>
</feature>
<comment type="catalytic activity">
    <reaction evidence="9">
        <text>O-phospho-L-threonyl-[protein] + H2O = L-threonyl-[protein] + phosphate</text>
        <dbReference type="Rhea" id="RHEA:47004"/>
        <dbReference type="Rhea" id="RHEA-COMP:11060"/>
        <dbReference type="Rhea" id="RHEA-COMP:11605"/>
        <dbReference type="ChEBI" id="CHEBI:15377"/>
        <dbReference type="ChEBI" id="CHEBI:30013"/>
        <dbReference type="ChEBI" id="CHEBI:43474"/>
        <dbReference type="ChEBI" id="CHEBI:61977"/>
        <dbReference type="EC" id="3.1.3.16"/>
    </reaction>
    <physiologicalReaction direction="left-to-right" evidence="9">
        <dbReference type="Rhea" id="RHEA:47005"/>
    </physiologicalReaction>
</comment>
<dbReference type="PROSITE" id="PS01032">
    <property type="entry name" value="PPM_1"/>
    <property type="match status" value="1"/>
</dbReference>
<dbReference type="EMBL" id="JADGJW010000625">
    <property type="protein sequence ID" value="KAJ3214394.1"/>
    <property type="molecule type" value="Genomic_DNA"/>
</dbReference>
<dbReference type="SUPFAM" id="SSF81606">
    <property type="entry name" value="PP2C-like"/>
    <property type="match status" value="1"/>
</dbReference>
<feature type="region of interest" description="Disordered" evidence="11">
    <location>
        <begin position="332"/>
        <end position="354"/>
    </location>
</feature>
<accession>A0AAD5TX26</accession>
<evidence type="ECO:0000256" key="2">
    <source>
        <dbReference type="ARBA" id="ARBA00001946"/>
    </source>
</evidence>
<dbReference type="PROSITE" id="PS51746">
    <property type="entry name" value="PPM_2"/>
    <property type="match status" value="1"/>
</dbReference>
<evidence type="ECO:0000256" key="10">
    <source>
        <dbReference type="RuleBase" id="RU003465"/>
    </source>
</evidence>
<reference evidence="13" key="1">
    <citation type="submission" date="2020-05" db="EMBL/GenBank/DDBJ databases">
        <title>Phylogenomic resolution of chytrid fungi.</title>
        <authorList>
            <person name="Stajich J.E."/>
            <person name="Amses K."/>
            <person name="Simmons R."/>
            <person name="Seto K."/>
            <person name="Myers J."/>
            <person name="Bonds A."/>
            <person name="Quandt C.A."/>
            <person name="Barry K."/>
            <person name="Liu P."/>
            <person name="Grigoriev I."/>
            <person name="Longcore J.E."/>
            <person name="James T.Y."/>
        </authorList>
    </citation>
    <scope>NUCLEOTIDE SEQUENCE</scope>
    <source>
        <strain evidence="13">JEL0476</strain>
    </source>
</reference>
<dbReference type="PANTHER" id="PTHR13832:SF565">
    <property type="entry name" value="AT28366P-RELATED"/>
    <property type="match status" value="1"/>
</dbReference>
<evidence type="ECO:0000256" key="1">
    <source>
        <dbReference type="ARBA" id="ARBA00001936"/>
    </source>
</evidence>
<dbReference type="InterPro" id="IPR015655">
    <property type="entry name" value="PP2C"/>
</dbReference>
<dbReference type="CDD" id="cd00143">
    <property type="entry name" value="PP2Cc"/>
    <property type="match status" value="1"/>
</dbReference>
<protein>
    <recommendedName>
        <fullName evidence="4">protein-serine/threonine phosphatase</fullName>
        <ecNumber evidence="4">3.1.3.16</ecNumber>
    </recommendedName>
</protein>
<evidence type="ECO:0000256" key="9">
    <source>
        <dbReference type="ARBA" id="ARBA00048832"/>
    </source>
</evidence>
<gene>
    <name evidence="13" type="primary">PTC2_1</name>
    <name evidence="13" type="ORF">HK099_006894</name>
</gene>
<comment type="caution">
    <text evidence="13">The sequence shown here is derived from an EMBL/GenBank/DDBJ whole genome shotgun (WGS) entry which is preliminary data.</text>
</comment>
<dbReference type="SMART" id="SM00332">
    <property type="entry name" value="PP2Cc"/>
    <property type="match status" value="1"/>
</dbReference>
<dbReference type="Pfam" id="PF00481">
    <property type="entry name" value="PP2C"/>
    <property type="match status" value="1"/>
</dbReference>
<evidence type="ECO:0000256" key="6">
    <source>
        <dbReference type="ARBA" id="ARBA00022801"/>
    </source>
</evidence>
<keyword evidence="7 10" id="KW-0904">Protein phosphatase</keyword>
<dbReference type="Gene3D" id="3.60.40.10">
    <property type="entry name" value="PPM-type phosphatase domain"/>
    <property type="match status" value="1"/>
</dbReference>
<comment type="cofactor">
    <cofactor evidence="2">
        <name>Mg(2+)</name>
        <dbReference type="ChEBI" id="CHEBI:18420"/>
    </cofactor>
</comment>
<keyword evidence="8" id="KW-0464">Manganese</keyword>
<dbReference type="GO" id="GO:0004722">
    <property type="term" value="F:protein serine/threonine phosphatase activity"/>
    <property type="evidence" value="ECO:0007669"/>
    <property type="project" value="UniProtKB-EC"/>
</dbReference>
<feature type="region of interest" description="Disordered" evidence="11">
    <location>
        <begin position="1"/>
        <end position="21"/>
    </location>
</feature>
<evidence type="ECO:0000313" key="14">
    <source>
        <dbReference type="Proteomes" id="UP001211065"/>
    </source>
</evidence>
<keyword evidence="6 10" id="KW-0378">Hydrolase</keyword>
<sequence>MGQTLSEPITTKQSEEGSDDRLIYASSSMQGWRITMEDAHTTILKLEDGDAKSTKNTSLFAVFDGHGGSNVALYCGKQLQQLLVSNENYSDSVESGDFTKPLTESFLNLDVELRKDPKYVDEASGCTAVACVISDDWKITVANAGDSRIVLGSKTGEAIPLSFDHKPTNDIETKRIAEAGGFVENGRVNGNLALSRAIGDFEFKKSTNLPPEQQVVTSNPDIIQRDLEEGDEFLVIACDGIWDCMSNQEVVDFVRYRITEKEGNLKEIAEDLMDYCLAPECDLGSIGCDNMTVIIVGLTRGKSVEEWVSEIAKKTELVSQVMKQKLKKQPLTPANYVEDSDSNVNGDVEEETNY</sequence>
<dbReference type="GO" id="GO:0046872">
    <property type="term" value="F:metal ion binding"/>
    <property type="evidence" value="ECO:0007669"/>
    <property type="project" value="UniProtKB-KW"/>
</dbReference>
<keyword evidence="14" id="KW-1185">Reference proteome</keyword>
<dbReference type="InterPro" id="IPR000222">
    <property type="entry name" value="PP2C_BS"/>
</dbReference>